<organism evidence="2 3">
    <name type="scientific">Vitrella brassicaformis (strain CCMP3155)</name>
    <dbReference type="NCBI Taxonomy" id="1169540"/>
    <lineage>
        <taxon>Eukaryota</taxon>
        <taxon>Sar</taxon>
        <taxon>Alveolata</taxon>
        <taxon>Colpodellida</taxon>
        <taxon>Vitrellaceae</taxon>
        <taxon>Vitrella</taxon>
    </lineage>
</organism>
<dbReference type="AlphaFoldDB" id="A0A0G4EXH5"/>
<name>A0A0G4EXH5_VITBC</name>
<feature type="compositionally biased region" description="Polar residues" evidence="1">
    <location>
        <begin position="215"/>
        <end position="225"/>
    </location>
</feature>
<keyword evidence="3" id="KW-1185">Reference proteome</keyword>
<protein>
    <submittedName>
        <fullName evidence="2">Uncharacterized protein</fullName>
    </submittedName>
</protein>
<dbReference type="InParanoid" id="A0A0G4EXH5"/>
<dbReference type="VEuPathDB" id="CryptoDB:Vbra_5453"/>
<evidence type="ECO:0000313" key="3">
    <source>
        <dbReference type="Proteomes" id="UP000041254"/>
    </source>
</evidence>
<reference evidence="2 3" key="1">
    <citation type="submission" date="2014-11" db="EMBL/GenBank/DDBJ databases">
        <authorList>
            <person name="Zhu J."/>
            <person name="Qi W."/>
            <person name="Song R."/>
        </authorList>
    </citation>
    <scope>NUCLEOTIDE SEQUENCE [LARGE SCALE GENOMIC DNA]</scope>
</reference>
<accession>A0A0G4EXH5</accession>
<feature type="region of interest" description="Disordered" evidence="1">
    <location>
        <begin position="256"/>
        <end position="322"/>
    </location>
</feature>
<sequence>MAANGGDADVEWDKVPYQDARRAEKVAIPMDDEDLVANAAKLERRKSARELSIEADLQQAVNDAFENDWEPAGVQESLEGSTVRRRFRQVFERNDGLGNAYYSFVNDGRGAFFTAGLTRESHESPRGLAGDWEEMDYCYLSLEGLRTDRLWHATLASVFGFDAKDKILPGHLNRVEDMMLSYDPSSQYVLAVWNDGVLSGRIEDCYGSTPKEIYDQQQLSRPAQSATADADDPDRPLPRIPAKMKAEIIKYIREQGVQVVDDDPQDDDNRQGRAEPMRAAKGRGGGAGKGESPPSVDLRGESRALDDPPPAKRNKLRSVWDD</sequence>
<gene>
    <name evidence="2" type="ORF">Vbra_5453</name>
</gene>
<proteinExistence type="predicted"/>
<dbReference type="Proteomes" id="UP000041254">
    <property type="component" value="Unassembled WGS sequence"/>
</dbReference>
<feature type="compositionally biased region" description="Basic and acidic residues" evidence="1">
    <location>
        <begin position="267"/>
        <end position="278"/>
    </location>
</feature>
<feature type="compositionally biased region" description="Basic and acidic residues" evidence="1">
    <location>
        <begin position="298"/>
        <end position="310"/>
    </location>
</feature>
<evidence type="ECO:0000256" key="1">
    <source>
        <dbReference type="SAM" id="MobiDB-lite"/>
    </source>
</evidence>
<dbReference type="EMBL" id="CDMY01000343">
    <property type="protein sequence ID" value="CEM03508.1"/>
    <property type="molecule type" value="Genomic_DNA"/>
</dbReference>
<evidence type="ECO:0000313" key="2">
    <source>
        <dbReference type="EMBL" id="CEM03508.1"/>
    </source>
</evidence>
<feature type="region of interest" description="Disordered" evidence="1">
    <location>
        <begin position="215"/>
        <end position="239"/>
    </location>
</feature>